<proteinExistence type="predicted"/>
<protein>
    <submittedName>
        <fullName evidence="1">Uncharacterized protein</fullName>
    </submittedName>
</protein>
<accession>A0AAE0NSS7</accession>
<comment type="caution">
    <text evidence="1">The sequence shown here is derived from an EMBL/GenBank/DDBJ whole genome shotgun (WGS) entry which is preliminary data.</text>
</comment>
<organism evidence="1 2">
    <name type="scientific">Podospora didyma</name>
    <dbReference type="NCBI Taxonomy" id="330526"/>
    <lineage>
        <taxon>Eukaryota</taxon>
        <taxon>Fungi</taxon>
        <taxon>Dikarya</taxon>
        <taxon>Ascomycota</taxon>
        <taxon>Pezizomycotina</taxon>
        <taxon>Sordariomycetes</taxon>
        <taxon>Sordariomycetidae</taxon>
        <taxon>Sordariales</taxon>
        <taxon>Podosporaceae</taxon>
        <taxon>Podospora</taxon>
    </lineage>
</organism>
<dbReference type="Proteomes" id="UP001285441">
    <property type="component" value="Unassembled WGS sequence"/>
</dbReference>
<dbReference type="AlphaFoldDB" id="A0AAE0NSS7"/>
<sequence length="167" mass="18477">METTGAKESRWNNEAHGHLAGALVEALAEAGSSTAKHKDLIVASMEARGMDFTWEAIRITLGPGSSFLLPRTSYPPLSTNQSPHSTFSITPSCFSFIYLRLSFCQPAYHHTTMAPGGGIRKWDEHAERDLLLALYTSTQTVIDKDIQANVVQMMQAKGHEINWDSLR</sequence>
<name>A0AAE0NSS7_9PEZI</name>
<reference evidence="1" key="2">
    <citation type="submission" date="2023-06" db="EMBL/GenBank/DDBJ databases">
        <authorList>
            <consortium name="Lawrence Berkeley National Laboratory"/>
            <person name="Haridas S."/>
            <person name="Hensen N."/>
            <person name="Bonometti L."/>
            <person name="Westerberg I."/>
            <person name="Brannstrom I.O."/>
            <person name="Guillou S."/>
            <person name="Cros-Aarteil S."/>
            <person name="Calhoun S."/>
            <person name="Kuo A."/>
            <person name="Mondo S."/>
            <person name="Pangilinan J."/>
            <person name="Riley R."/>
            <person name="LaButti K."/>
            <person name="Andreopoulos B."/>
            <person name="Lipzen A."/>
            <person name="Chen C."/>
            <person name="Yanf M."/>
            <person name="Daum C."/>
            <person name="Ng V."/>
            <person name="Clum A."/>
            <person name="Steindorff A."/>
            <person name="Ohm R."/>
            <person name="Martin F."/>
            <person name="Silar P."/>
            <person name="Natvig D."/>
            <person name="Lalanne C."/>
            <person name="Gautier V."/>
            <person name="Ament-velasquez S.L."/>
            <person name="Kruys A."/>
            <person name="Hutchinson M.I."/>
            <person name="Powell A.J."/>
            <person name="Barry K."/>
            <person name="Miller A.N."/>
            <person name="Grigoriev I.V."/>
            <person name="Debuchy R."/>
            <person name="Gladieux P."/>
            <person name="Thoren M.H."/>
            <person name="Johannesson H."/>
        </authorList>
    </citation>
    <scope>NUCLEOTIDE SEQUENCE</scope>
    <source>
        <strain evidence="1">CBS 232.78</strain>
    </source>
</reference>
<dbReference type="EMBL" id="JAULSW010000003">
    <property type="protein sequence ID" value="KAK3387012.1"/>
    <property type="molecule type" value="Genomic_DNA"/>
</dbReference>
<keyword evidence="2" id="KW-1185">Reference proteome</keyword>
<gene>
    <name evidence="1" type="ORF">B0H63DRAFT_521090</name>
</gene>
<evidence type="ECO:0000313" key="2">
    <source>
        <dbReference type="Proteomes" id="UP001285441"/>
    </source>
</evidence>
<evidence type="ECO:0000313" key="1">
    <source>
        <dbReference type="EMBL" id="KAK3387012.1"/>
    </source>
</evidence>
<reference evidence="1" key="1">
    <citation type="journal article" date="2023" name="Mol. Phylogenet. Evol.">
        <title>Genome-scale phylogeny and comparative genomics of the fungal order Sordariales.</title>
        <authorList>
            <person name="Hensen N."/>
            <person name="Bonometti L."/>
            <person name="Westerberg I."/>
            <person name="Brannstrom I.O."/>
            <person name="Guillou S."/>
            <person name="Cros-Aarteil S."/>
            <person name="Calhoun S."/>
            <person name="Haridas S."/>
            <person name="Kuo A."/>
            <person name="Mondo S."/>
            <person name="Pangilinan J."/>
            <person name="Riley R."/>
            <person name="LaButti K."/>
            <person name="Andreopoulos B."/>
            <person name="Lipzen A."/>
            <person name="Chen C."/>
            <person name="Yan M."/>
            <person name="Daum C."/>
            <person name="Ng V."/>
            <person name="Clum A."/>
            <person name="Steindorff A."/>
            <person name="Ohm R.A."/>
            <person name="Martin F."/>
            <person name="Silar P."/>
            <person name="Natvig D.O."/>
            <person name="Lalanne C."/>
            <person name="Gautier V."/>
            <person name="Ament-Velasquez S.L."/>
            <person name="Kruys A."/>
            <person name="Hutchinson M.I."/>
            <person name="Powell A.J."/>
            <person name="Barry K."/>
            <person name="Miller A.N."/>
            <person name="Grigoriev I.V."/>
            <person name="Debuchy R."/>
            <person name="Gladieux P."/>
            <person name="Hiltunen Thoren M."/>
            <person name="Johannesson H."/>
        </authorList>
    </citation>
    <scope>NUCLEOTIDE SEQUENCE</scope>
    <source>
        <strain evidence="1">CBS 232.78</strain>
    </source>
</reference>